<comment type="caution">
    <text evidence="2">The sequence shown here is derived from an EMBL/GenBank/DDBJ whole genome shotgun (WGS) entry which is preliminary data.</text>
</comment>
<evidence type="ECO:0000259" key="1">
    <source>
        <dbReference type="Pfam" id="PF13930"/>
    </source>
</evidence>
<dbReference type="Pfam" id="PF13930">
    <property type="entry name" value="Endonuclea_NS_2"/>
    <property type="match status" value="1"/>
</dbReference>
<dbReference type="EMBL" id="ACDZ02000014">
    <property type="protein sequence ID" value="EER67967.1"/>
    <property type="molecule type" value="Genomic_DNA"/>
</dbReference>
<organism evidence="2 3">
    <name type="scientific">Gemella haemolysans ATCC 10379</name>
    <dbReference type="NCBI Taxonomy" id="546270"/>
    <lineage>
        <taxon>Bacteria</taxon>
        <taxon>Bacillati</taxon>
        <taxon>Bacillota</taxon>
        <taxon>Bacilli</taxon>
        <taxon>Bacillales</taxon>
        <taxon>Gemellaceae</taxon>
        <taxon>Gemella</taxon>
    </lineage>
</organism>
<reference evidence="2" key="2">
    <citation type="submission" date="2009-06" db="EMBL/GenBank/DDBJ databases">
        <authorList>
            <person name="Sebastian Y."/>
            <person name="Madupu R."/>
            <person name="Durkin A.S."/>
            <person name="Torralba M."/>
            <person name="Methe B."/>
            <person name="Sutton G.G."/>
            <person name="Strausberg R.L."/>
            <person name="Nelson K.E."/>
        </authorList>
    </citation>
    <scope>NUCLEOTIDE SEQUENCE [LARGE SCALE GENOMIC DNA]</scope>
    <source>
        <strain evidence="2">ATCC 10379</strain>
    </source>
</reference>
<protein>
    <recommendedName>
        <fullName evidence="1">Type VII secretion system protein EssD-like domain-containing protein</fullName>
    </recommendedName>
</protein>
<name>C5NXM5_9BACL</name>
<accession>C5NXM5</accession>
<dbReference type="eggNOG" id="COG5444">
    <property type="taxonomic scope" value="Bacteria"/>
</dbReference>
<evidence type="ECO:0000313" key="2">
    <source>
        <dbReference type="EMBL" id="EER67967.1"/>
    </source>
</evidence>
<reference evidence="2" key="1">
    <citation type="submission" date="2009-01" db="EMBL/GenBank/DDBJ databases">
        <authorList>
            <person name="Fulton L."/>
            <person name="Clifton S."/>
            <person name="Chinwalla A.T."/>
            <person name="Mitreva M."/>
            <person name="Sodergren E."/>
            <person name="Weinstock G."/>
            <person name="Clifton S."/>
            <person name="Dooling D.J."/>
            <person name="Fulton B."/>
            <person name="Minx P."/>
            <person name="Pepin K.H."/>
            <person name="Johnson M."/>
            <person name="Bhonagiri V."/>
            <person name="Nash W.E."/>
            <person name="Mardis E.R."/>
            <person name="Wilson R.K."/>
        </authorList>
    </citation>
    <scope>NUCLEOTIDE SEQUENCE [LARGE SCALE GENOMIC DNA]</scope>
    <source>
        <strain evidence="2">ATCC 10379</strain>
    </source>
</reference>
<gene>
    <name evidence="2" type="ORF">GEMHA0001_0205</name>
</gene>
<evidence type="ECO:0000313" key="3">
    <source>
        <dbReference type="Proteomes" id="UP000006004"/>
    </source>
</evidence>
<dbReference type="GeneID" id="93287843"/>
<proteinExistence type="predicted"/>
<dbReference type="Proteomes" id="UP000006004">
    <property type="component" value="Unassembled WGS sequence"/>
</dbReference>
<sequence>MKEGTLRDIYNLYKKYTDDVVRVSDDAGKVADKVGDILRDGSHFDDAGKLKPNVRCQAGEHNYSYQTDELGRISEAYEDNLQLKLHDGRLRHKENTPDKLHDNHAGHIFGDLFGASPESDNLLSQAKDVNLEEYRRLEREWMNAL</sequence>
<dbReference type="RefSeq" id="WP_003145428.1">
    <property type="nucleotide sequence ID" value="NZ_ACDZ02000014.1"/>
</dbReference>
<keyword evidence="3" id="KW-1185">Reference proteome</keyword>
<dbReference type="AlphaFoldDB" id="C5NXM5"/>
<dbReference type="InterPro" id="IPR044927">
    <property type="entry name" value="Endonuclea_NS_2"/>
</dbReference>
<feature type="domain" description="Type VII secretion system protein EssD-like" evidence="1">
    <location>
        <begin position="53"/>
        <end position="144"/>
    </location>
</feature>